<evidence type="ECO:0000313" key="1">
    <source>
        <dbReference type="EMBL" id="QJA70174.1"/>
    </source>
</evidence>
<accession>A0A6M3JJ99</accession>
<name>A0A6M3JJ99_9ZZZZ</name>
<protein>
    <submittedName>
        <fullName evidence="1">Uncharacterized protein</fullName>
    </submittedName>
</protein>
<organism evidence="1">
    <name type="scientific">viral metagenome</name>
    <dbReference type="NCBI Taxonomy" id="1070528"/>
    <lineage>
        <taxon>unclassified sequences</taxon>
        <taxon>metagenomes</taxon>
        <taxon>organismal metagenomes</taxon>
    </lineage>
</organism>
<gene>
    <name evidence="1" type="ORF">MM415A03908_0001</name>
</gene>
<proteinExistence type="predicted"/>
<dbReference type="AlphaFoldDB" id="A0A6M3JJ99"/>
<sequence>MKEFWIAPGRVRYKKEEIIWLIPWLPALRVGIWPPEHVESGYAGFKGAKPGHQAPFEPACRVAADVDTRLELAGEDGILLELFYTSEVSYDHLARCHKTDEFDIERRVGKALSFVSGWRMKRRSYKDYRPPRRRT</sequence>
<dbReference type="EMBL" id="MT141770">
    <property type="protein sequence ID" value="QJA70174.1"/>
    <property type="molecule type" value="Genomic_DNA"/>
</dbReference>
<reference evidence="1" key="1">
    <citation type="submission" date="2020-03" db="EMBL/GenBank/DDBJ databases">
        <title>The deep terrestrial virosphere.</title>
        <authorList>
            <person name="Holmfeldt K."/>
            <person name="Nilsson E."/>
            <person name="Simone D."/>
            <person name="Lopez-Fernandez M."/>
            <person name="Wu X."/>
            <person name="de Brujin I."/>
            <person name="Lundin D."/>
            <person name="Andersson A."/>
            <person name="Bertilsson S."/>
            <person name="Dopson M."/>
        </authorList>
    </citation>
    <scope>NUCLEOTIDE SEQUENCE</scope>
    <source>
        <strain evidence="1">MM415A03908</strain>
    </source>
</reference>